<dbReference type="OrthoDB" id="5244723at2"/>
<dbReference type="AlphaFoldDB" id="A0A1H1E4U2"/>
<feature type="region of interest" description="Disordered" evidence="1">
    <location>
        <begin position="1"/>
        <end position="47"/>
    </location>
</feature>
<evidence type="ECO:0000256" key="2">
    <source>
        <dbReference type="SAM" id="Phobius"/>
    </source>
</evidence>
<organism evidence="3 4">
    <name type="scientific">Crystallibacter crystallopoietes</name>
    <dbReference type="NCBI Taxonomy" id="37928"/>
    <lineage>
        <taxon>Bacteria</taxon>
        <taxon>Bacillati</taxon>
        <taxon>Actinomycetota</taxon>
        <taxon>Actinomycetes</taxon>
        <taxon>Micrococcales</taxon>
        <taxon>Micrococcaceae</taxon>
        <taxon>Crystallibacter</taxon>
    </lineage>
</organism>
<name>A0A1H1E4U2_9MICC</name>
<protein>
    <submittedName>
        <fullName evidence="3">Uncharacterized protein</fullName>
    </submittedName>
</protein>
<evidence type="ECO:0000313" key="4">
    <source>
        <dbReference type="Proteomes" id="UP000181917"/>
    </source>
</evidence>
<keyword evidence="2" id="KW-1133">Transmembrane helix</keyword>
<feature type="transmembrane region" description="Helical" evidence="2">
    <location>
        <begin position="110"/>
        <end position="134"/>
    </location>
</feature>
<dbReference type="EMBL" id="FNKH01000002">
    <property type="protein sequence ID" value="SDQ83499.1"/>
    <property type="molecule type" value="Genomic_DNA"/>
</dbReference>
<dbReference type="KEGG" id="acry:AC20117_03675"/>
<feature type="compositionally biased region" description="Basic and acidic residues" evidence="1">
    <location>
        <begin position="23"/>
        <end position="47"/>
    </location>
</feature>
<keyword evidence="4" id="KW-1185">Reference proteome</keyword>
<feature type="transmembrane region" description="Helical" evidence="2">
    <location>
        <begin position="146"/>
        <end position="170"/>
    </location>
</feature>
<feature type="compositionally biased region" description="Basic and acidic residues" evidence="1">
    <location>
        <begin position="1"/>
        <end position="16"/>
    </location>
</feature>
<dbReference type="RefSeq" id="WP_074703240.1">
    <property type="nucleotide sequence ID" value="NZ_CP018863.1"/>
</dbReference>
<gene>
    <name evidence="3" type="ORF">SAMN04489742_2754</name>
</gene>
<sequence length="229" mass="23511">MNARHEAIGPDYDRPDSGSSSRESVDRGPGDGAEPARVDGREDRRTVVGREKEKYGGVKIGSAFFGWLTATGAAVLLIALVSAVGVAIGANTGLSPDEAAGAAAQDAATAGIVGAIVLAVILFIAYYCGGYVAGRMARFNGMKQGIAVWIWAVVIAIIVAVAGAVAGNQFNIVANMNAFPRIPMGTDQMTLSAVITLLVILAVTLAGAILGGLAGMRFHRNVDKEGLGR</sequence>
<dbReference type="Proteomes" id="UP000181917">
    <property type="component" value="Unassembled WGS sequence"/>
</dbReference>
<feature type="transmembrane region" description="Helical" evidence="2">
    <location>
        <begin position="64"/>
        <end position="90"/>
    </location>
</feature>
<reference evidence="3 4" key="1">
    <citation type="submission" date="2016-10" db="EMBL/GenBank/DDBJ databases">
        <authorList>
            <person name="de Groot N.N."/>
        </authorList>
    </citation>
    <scope>NUCLEOTIDE SEQUENCE [LARGE SCALE GENOMIC DNA]</scope>
    <source>
        <strain evidence="3 4">DSM 20117</strain>
    </source>
</reference>
<evidence type="ECO:0000313" key="3">
    <source>
        <dbReference type="EMBL" id="SDQ83499.1"/>
    </source>
</evidence>
<evidence type="ECO:0000256" key="1">
    <source>
        <dbReference type="SAM" id="MobiDB-lite"/>
    </source>
</evidence>
<accession>A0A1H1E4U2</accession>
<feature type="transmembrane region" description="Helical" evidence="2">
    <location>
        <begin position="190"/>
        <end position="214"/>
    </location>
</feature>
<proteinExistence type="predicted"/>
<keyword evidence="2" id="KW-0472">Membrane</keyword>
<keyword evidence="2" id="KW-0812">Transmembrane</keyword>